<dbReference type="SUPFAM" id="SSF52172">
    <property type="entry name" value="CheY-like"/>
    <property type="match status" value="1"/>
</dbReference>
<dbReference type="Gene3D" id="3.40.50.2300">
    <property type="match status" value="1"/>
</dbReference>
<feature type="modified residue" description="4-aspartylphosphate" evidence="2">
    <location>
        <position position="58"/>
    </location>
</feature>
<dbReference type="GO" id="GO:0000160">
    <property type="term" value="P:phosphorelay signal transduction system"/>
    <property type="evidence" value="ECO:0007669"/>
    <property type="project" value="InterPro"/>
</dbReference>
<dbReference type="InterPro" id="IPR011006">
    <property type="entry name" value="CheY-like_superfamily"/>
</dbReference>
<dbReference type="RefSeq" id="WP_093552398.1">
    <property type="nucleotide sequence ID" value="NZ_FPBO01000001.1"/>
</dbReference>
<organism evidence="4 5">
    <name type="scientific">Pseudoduganella namucuonensis</name>
    <dbReference type="NCBI Taxonomy" id="1035707"/>
    <lineage>
        <taxon>Bacteria</taxon>
        <taxon>Pseudomonadati</taxon>
        <taxon>Pseudomonadota</taxon>
        <taxon>Betaproteobacteria</taxon>
        <taxon>Burkholderiales</taxon>
        <taxon>Oxalobacteraceae</taxon>
        <taxon>Telluria group</taxon>
        <taxon>Pseudoduganella</taxon>
    </lineage>
</organism>
<keyword evidence="5" id="KW-1185">Reference proteome</keyword>
<name>A0A1I7EUQ0_9BURK</name>
<evidence type="ECO:0000259" key="3">
    <source>
        <dbReference type="PROSITE" id="PS50110"/>
    </source>
</evidence>
<accession>A0A1I7EUQ0</accession>
<dbReference type="STRING" id="1035707.SAMN05216552_1001128"/>
<dbReference type="SMART" id="SM00448">
    <property type="entry name" value="REC"/>
    <property type="match status" value="1"/>
</dbReference>
<gene>
    <name evidence="4" type="ORF">SAMN05216552_1001128</name>
</gene>
<dbReference type="OrthoDB" id="9800897at2"/>
<reference evidence="5" key="1">
    <citation type="submission" date="2016-10" db="EMBL/GenBank/DDBJ databases">
        <authorList>
            <person name="Varghese N."/>
            <person name="Submissions S."/>
        </authorList>
    </citation>
    <scope>NUCLEOTIDE SEQUENCE [LARGE SCALE GENOMIC DNA]</scope>
    <source>
        <strain evidence="5">CGMCC 1.11014</strain>
    </source>
</reference>
<dbReference type="AlphaFoldDB" id="A0A1I7EUQ0"/>
<dbReference type="EMBL" id="FPBO01000001">
    <property type="protein sequence ID" value="SFU27629.1"/>
    <property type="molecule type" value="Genomic_DNA"/>
</dbReference>
<dbReference type="Pfam" id="PF00072">
    <property type="entry name" value="Response_reg"/>
    <property type="match status" value="1"/>
</dbReference>
<dbReference type="InterPro" id="IPR050595">
    <property type="entry name" value="Bact_response_regulator"/>
</dbReference>
<dbReference type="Proteomes" id="UP000199391">
    <property type="component" value="Unassembled WGS sequence"/>
</dbReference>
<evidence type="ECO:0000256" key="2">
    <source>
        <dbReference type="PROSITE-ProRule" id="PRU00169"/>
    </source>
</evidence>
<keyword evidence="1 2" id="KW-0597">Phosphoprotein</keyword>
<evidence type="ECO:0000313" key="4">
    <source>
        <dbReference type="EMBL" id="SFU27629.1"/>
    </source>
</evidence>
<dbReference type="PANTHER" id="PTHR44591">
    <property type="entry name" value="STRESS RESPONSE REGULATOR PROTEIN 1"/>
    <property type="match status" value="1"/>
</dbReference>
<dbReference type="InterPro" id="IPR001789">
    <property type="entry name" value="Sig_transdc_resp-reg_receiver"/>
</dbReference>
<evidence type="ECO:0000256" key="1">
    <source>
        <dbReference type="ARBA" id="ARBA00022553"/>
    </source>
</evidence>
<dbReference type="PANTHER" id="PTHR44591:SF3">
    <property type="entry name" value="RESPONSE REGULATORY DOMAIN-CONTAINING PROTEIN"/>
    <property type="match status" value="1"/>
</dbReference>
<evidence type="ECO:0000313" key="5">
    <source>
        <dbReference type="Proteomes" id="UP000199391"/>
    </source>
</evidence>
<dbReference type="PROSITE" id="PS50110">
    <property type="entry name" value="RESPONSE_REGULATORY"/>
    <property type="match status" value="1"/>
</dbReference>
<proteinExistence type="predicted"/>
<sequence length="152" mass="16542">MSAPELCNILYVEDNPRLRCVTKMALEVIGRFHVRDCGSGRAALLEAAGFNADLILVDAQSCLNDGLRALARLRLLPQLRDTPAMFITGLAAAADVTQYVAAGAIGIIAKPLEPLRLALQVRQLWASQDEWSEGGRLPAPRQPRNTVLRSLI</sequence>
<protein>
    <submittedName>
        <fullName evidence="4">Response regulator receiver domain-containing protein</fullName>
    </submittedName>
</protein>
<feature type="domain" description="Response regulatory" evidence="3">
    <location>
        <begin position="8"/>
        <end position="125"/>
    </location>
</feature>